<evidence type="ECO:0000313" key="2">
    <source>
        <dbReference type="EMBL" id="KNZ69907.1"/>
    </source>
</evidence>
<dbReference type="Proteomes" id="UP000037175">
    <property type="component" value="Unassembled WGS sequence"/>
</dbReference>
<evidence type="ECO:0000256" key="1">
    <source>
        <dbReference type="SAM" id="Phobius"/>
    </source>
</evidence>
<feature type="transmembrane region" description="Helical" evidence="1">
    <location>
        <begin position="38"/>
        <end position="59"/>
    </location>
</feature>
<gene>
    <name evidence="2" type="ORF">Tfer_1287</name>
</gene>
<reference evidence="3" key="1">
    <citation type="submission" date="2015-07" db="EMBL/GenBank/DDBJ databases">
        <title>Complete Genome of Thermincola ferriacetica strain Z-0001T.</title>
        <authorList>
            <person name="Lusk B."/>
            <person name="Badalamenti J.P."/>
            <person name="Parameswaran P."/>
            <person name="Bond D.R."/>
            <person name="Torres C.I."/>
        </authorList>
    </citation>
    <scope>NUCLEOTIDE SEQUENCE [LARGE SCALE GENOMIC DNA]</scope>
    <source>
        <strain evidence="3">Z-0001</strain>
    </source>
</reference>
<keyword evidence="1" id="KW-0812">Transmembrane</keyword>
<keyword evidence="1" id="KW-0472">Membrane</keyword>
<feature type="transmembrane region" description="Helical" evidence="1">
    <location>
        <begin position="9"/>
        <end position="32"/>
    </location>
</feature>
<organism evidence="2 3">
    <name type="scientific">Thermincola ferriacetica</name>
    <dbReference type="NCBI Taxonomy" id="281456"/>
    <lineage>
        <taxon>Bacteria</taxon>
        <taxon>Bacillati</taxon>
        <taxon>Bacillota</taxon>
        <taxon>Clostridia</taxon>
        <taxon>Eubacteriales</taxon>
        <taxon>Thermincolaceae</taxon>
        <taxon>Thermincola</taxon>
    </lineage>
</organism>
<dbReference type="EMBL" id="LGTE01000007">
    <property type="protein sequence ID" value="KNZ69907.1"/>
    <property type="molecule type" value="Genomic_DNA"/>
</dbReference>
<dbReference type="RefSeq" id="WP_152908989.1">
    <property type="nucleotide sequence ID" value="NZ_LGTE01000007.1"/>
</dbReference>
<keyword evidence="3" id="KW-1185">Reference proteome</keyword>
<keyword evidence="1" id="KW-1133">Transmembrane helix</keyword>
<name>A0A0L6W2X6_9FIRM</name>
<comment type="caution">
    <text evidence="2">The sequence shown here is derived from an EMBL/GenBank/DDBJ whole genome shotgun (WGS) entry which is preliminary data.</text>
</comment>
<sequence length="96" mass="10781">MNSLLPIKLAVSFVTGFLFWFFVLLIMTAYAFMPGKEAHSVVFMAVVPVLYLVGTTLFFNKLFKNHGWKESLINFGLILCMAGLSLVILDTISKIM</sequence>
<dbReference type="AlphaFoldDB" id="A0A0L6W2X6"/>
<accession>A0A0L6W2X6</accession>
<evidence type="ECO:0000313" key="3">
    <source>
        <dbReference type="Proteomes" id="UP000037175"/>
    </source>
</evidence>
<protein>
    <submittedName>
        <fullName evidence="2">Uncharacterized protein</fullName>
    </submittedName>
</protein>
<feature type="transmembrane region" description="Helical" evidence="1">
    <location>
        <begin position="71"/>
        <end position="89"/>
    </location>
</feature>
<proteinExistence type="predicted"/>